<dbReference type="PANTHER" id="PTHR30204">
    <property type="entry name" value="REDOX-CYCLING DRUG-SENSING TRANSCRIPTIONAL ACTIVATOR SOXR"/>
    <property type="match status" value="1"/>
</dbReference>
<proteinExistence type="predicted"/>
<gene>
    <name evidence="3" type="ORF">MSEDJ_10230</name>
</gene>
<dbReference type="Gene3D" id="1.10.1660.10">
    <property type="match status" value="1"/>
</dbReference>
<dbReference type="GO" id="GO:0003677">
    <property type="term" value="F:DNA binding"/>
    <property type="evidence" value="ECO:0007669"/>
    <property type="project" value="UniProtKB-KW"/>
</dbReference>
<dbReference type="PROSITE" id="PS50937">
    <property type="entry name" value="HTH_MERR_2"/>
    <property type="match status" value="1"/>
</dbReference>
<protein>
    <submittedName>
        <fullName evidence="3">Transcriptional regulator, MerR family protein</fullName>
    </submittedName>
</protein>
<dbReference type="InterPro" id="IPR000551">
    <property type="entry name" value="MerR-type_HTH_dom"/>
</dbReference>
<dbReference type="SUPFAM" id="SSF46955">
    <property type="entry name" value="Putative DNA-binding domain"/>
    <property type="match status" value="1"/>
</dbReference>
<accession>A0A7I7QLQ4</accession>
<evidence type="ECO:0000313" key="4">
    <source>
        <dbReference type="Proteomes" id="UP000467193"/>
    </source>
</evidence>
<evidence type="ECO:0000313" key="3">
    <source>
        <dbReference type="EMBL" id="BBY26927.1"/>
    </source>
</evidence>
<sequence>MAWSTREIAELAGTSVRAVRHYHQVGLLAEPERRSNGYKQYGVPHLVRLVRIRRLTDLGLSLPQIAELDDSDDHPREALLALDAELADTIERLQGARAEVGRLLATSTPTDLPMEFVPADAVASLSDADRSLVVVMTRVLGPEGLRVYADVLNNAPPEPTASAFDELPADADETTRRELAERMAPYIRALYDAHPGLRETRTDAPRGERYAAETIAEAITELYNEAQLDVLRRSRELVDESP</sequence>
<dbReference type="InterPro" id="IPR009061">
    <property type="entry name" value="DNA-bd_dom_put_sf"/>
</dbReference>
<dbReference type="GO" id="GO:0003700">
    <property type="term" value="F:DNA-binding transcription factor activity"/>
    <property type="evidence" value="ECO:0007669"/>
    <property type="project" value="InterPro"/>
</dbReference>
<dbReference type="KEGG" id="msei:MSEDJ_10230"/>
<keyword evidence="1" id="KW-0238">DNA-binding</keyword>
<dbReference type="SMART" id="SM00422">
    <property type="entry name" value="HTH_MERR"/>
    <property type="match status" value="1"/>
</dbReference>
<dbReference type="PANTHER" id="PTHR30204:SF93">
    <property type="entry name" value="HTH MERR-TYPE DOMAIN-CONTAINING PROTEIN"/>
    <property type="match status" value="1"/>
</dbReference>
<dbReference type="Pfam" id="PF13411">
    <property type="entry name" value="MerR_1"/>
    <property type="match status" value="1"/>
</dbReference>
<organism evidence="3 4">
    <name type="scientific">Mycolicibacterium sediminis</name>
    <dbReference type="NCBI Taxonomy" id="1286180"/>
    <lineage>
        <taxon>Bacteria</taxon>
        <taxon>Bacillati</taxon>
        <taxon>Actinomycetota</taxon>
        <taxon>Actinomycetes</taxon>
        <taxon>Mycobacteriales</taxon>
        <taxon>Mycobacteriaceae</taxon>
        <taxon>Mycolicibacterium</taxon>
    </lineage>
</organism>
<evidence type="ECO:0000259" key="2">
    <source>
        <dbReference type="PROSITE" id="PS50937"/>
    </source>
</evidence>
<name>A0A7I7QLQ4_9MYCO</name>
<reference evidence="3 4" key="1">
    <citation type="journal article" date="2019" name="Emerg. Microbes Infect.">
        <title>Comprehensive subspecies identification of 175 nontuberculous mycobacteria species based on 7547 genomic profiles.</title>
        <authorList>
            <person name="Matsumoto Y."/>
            <person name="Kinjo T."/>
            <person name="Motooka D."/>
            <person name="Nabeya D."/>
            <person name="Jung N."/>
            <person name="Uechi K."/>
            <person name="Horii T."/>
            <person name="Iida T."/>
            <person name="Fujita J."/>
            <person name="Nakamura S."/>
        </authorList>
    </citation>
    <scope>NUCLEOTIDE SEQUENCE [LARGE SCALE GENOMIC DNA]</scope>
    <source>
        <strain evidence="3 4">JCM 17899</strain>
    </source>
</reference>
<dbReference type="AlphaFoldDB" id="A0A7I7QLQ4"/>
<dbReference type="InterPro" id="IPR047057">
    <property type="entry name" value="MerR_fam"/>
</dbReference>
<evidence type="ECO:0000256" key="1">
    <source>
        <dbReference type="ARBA" id="ARBA00023125"/>
    </source>
</evidence>
<dbReference type="Proteomes" id="UP000467193">
    <property type="component" value="Chromosome"/>
</dbReference>
<dbReference type="EMBL" id="AP022588">
    <property type="protein sequence ID" value="BBY26927.1"/>
    <property type="molecule type" value="Genomic_DNA"/>
</dbReference>
<keyword evidence="4" id="KW-1185">Reference proteome</keyword>
<feature type="domain" description="HTH merR-type" evidence="2">
    <location>
        <begin position="2"/>
        <end position="71"/>
    </location>
</feature>